<gene>
    <name evidence="2" type="ORF">PLOB_00034795</name>
</gene>
<dbReference type="Proteomes" id="UP001159405">
    <property type="component" value="Unassembled WGS sequence"/>
</dbReference>
<feature type="non-terminal residue" evidence="2">
    <location>
        <position position="1"/>
    </location>
</feature>
<accession>A0ABN8P386</accession>
<comment type="caution">
    <text evidence="2">The sequence shown here is derived from an EMBL/GenBank/DDBJ whole genome shotgun (WGS) entry which is preliminary data.</text>
</comment>
<keyword evidence="3" id="KW-1185">Reference proteome</keyword>
<protein>
    <recommendedName>
        <fullName evidence="4">Radial spoke head 10 homolog B</fullName>
    </recommendedName>
</protein>
<name>A0ABN8P386_9CNID</name>
<keyword evidence="1" id="KW-0677">Repeat</keyword>
<dbReference type="SUPFAM" id="SSF82185">
    <property type="entry name" value="Histone H3 K4-specific methyltransferase SET7/9 N-terminal domain"/>
    <property type="match status" value="1"/>
</dbReference>
<dbReference type="Gene3D" id="2.20.110.10">
    <property type="entry name" value="Histone H3 K4-specific methyltransferase SET7/9 N-terminal domain"/>
    <property type="match status" value="2"/>
</dbReference>
<dbReference type="InterPro" id="IPR003409">
    <property type="entry name" value="MORN"/>
</dbReference>
<dbReference type="SMART" id="SM00698">
    <property type="entry name" value="MORN"/>
    <property type="match status" value="5"/>
</dbReference>
<sequence length="471" mass="52679">GGRWSKTSRVYSLRHLACSLAALNPAPWEKVKKLSRLCPASPSSSSDVFILDQRGTDGILALGLFALHSGLQYKEKIMPYLVGVLKGLPTARWLEAREPVHFSKSPLAGEFAFCFVTLMSGLAAQDNSLDGDIIKLQLSLFDTLIDQCCGYKDLTDPKKEIGILDNNPLRKTSLLVLTPSENLIYLEGVEIKWKGPVLALKRKTSFCCTTVPLVLGVAQALGVSSVYVSDPSLITTLLFPKHSGHNTPDEPQLPRALSRAAPRQFLSFPQGNRDDSYHLSDTQLNNLIMKVEQLINMQVLQGLDLLLFKIGARYTGNYVEGKKNGEGVFLYPDGSKYDGSWINDLRNGWGTYTYPNGDTYEGEWYQGVRHGQGTYTYNETGSHYEGTWFHGKMQDEGHLVHSNHRYIGNFEENRPRGPGKYVFDSACVQLGKYVWKEEENQGEHEEDEAEILVTPMWEGKQICAIEEEETA</sequence>
<organism evidence="2 3">
    <name type="scientific">Porites lobata</name>
    <dbReference type="NCBI Taxonomy" id="104759"/>
    <lineage>
        <taxon>Eukaryota</taxon>
        <taxon>Metazoa</taxon>
        <taxon>Cnidaria</taxon>
        <taxon>Anthozoa</taxon>
        <taxon>Hexacorallia</taxon>
        <taxon>Scleractinia</taxon>
        <taxon>Fungiina</taxon>
        <taxon>Poritidae</taxon>
        <taxon>Porites</taxon>
    </lineage>
</organism>
<proteinExistence type="predicted"/>
<dbReference type="Pfam" id="PF02493">
    <property type="entry name" value="MORN"/>
    <property type="match status" value="5"/>
</dbReference>
<reference evidence="2 3" key="1">
    <citation type="submission" date="2022-05" db="EMBL/GenBank/DDBJ databases">
        <authorList>
            <consortium name="Genoscope - CEA"/>
            <person name="William W."/>
        </authorList>
    </citation>
    <scope>NUCLEOTIDE SEQUENCE [LARGE SCALE GENOMIC DNA]</scope>
</reference>
<dbReference type="PANTHER" id="PTHR43215:SF14">
    <property type="entry name" value="RADIAL SPOKE HEAD 1 HOMOLOG"/>
    <property type="match status" value="1"/>
</dbReference>
<evidence type="ECO:0008006" key="4">
    <source>
        <dbReference type="Google" id="ProtNLM"/>
    </source>
</evidence>
<dbReference type="EMBL" id="CALNXK010000048">
    <property type="protein sequence ID" value="CAH3130730.1"/>
    <property type="molecule type" value="Genomic_DNA"/>
</dbReference>
<evidence type="ECO:0000313" key="3">
    <source>
        <dbReference type="Proteomes" id="UP001159405"/>
    </source>
</evidence>
<evidence type="ECO:0000313" key="2">
    <source>
        <dbReference type="EMBL" id="CAH3130730.1"/>
    </source>
</evidence>
<dbReference type="PANTHER" id="PTHR43215">
    <property type="entry name" value="RADIAL SPOKE HEAD 1 HOMOLOG"/>
    <property type="match status" value="1"/>
</dbReference>
<evidence type="ECO:0000256" key="1">
    <source>
        <dbReference type="ARBA" id="ARBA00022737"/>
    </source>
</evidence>